<dbReference type="FunFam" id="3.40.1390.30:FF:000001">
    <property type="entry name" value="GTP cyclohydrolase 1 type 2"/>
    <property type="match status" value="1"/>
</dbReference>
<evidence type="ECO:0000313" key="7">
    <source>
        <dbReference type="Proteomes" id="UP000198855"/>
    </source>
</evidence>
<dbReference type="Gene3D" id="3.40.1390.30">
    <property type="entry name" value="NIF3 (NGG1p interacting factor 3)-like"/>
    <property type="match status" value="1"/>
</dbReference>
<dbReference type="GO" id="GO:0046872">
    <property type="term" value="F:metal ion binding"/>
    <property type="evidence" value="ECO:0007669"/>
    <property type="project" value="UniProtKB-UniRule"/>
</dbReference>
<protein>
    <recommendedName>
        <fullName evidence="2 4">GTP cyclohydrolase 1 type 2 homolog</fullName>
    </recommendedName>
</protein>
<evidence type="ECO:0000256" key="2">
    <source>
        <dbReference type="ARBA" id="ARBA00022112"/>
    </source>
</evidence>
<evidence type="ECO:0000313" key="6">
    <source>
        <dbReference type="EMBL" id="SFF00821.1"/>
    </source>
</evidence>
<dbReference type="RefSeq" id="WP_091188868.1">
    <property type="nucleotide sequence ID" value="NZ_FOMT01000005.1"/>
</dbReference>
<keyword evidence="3 4" id="KW-0479">Metal-binding</keyword>
<dbReference type="PIRSF" id="PIRSF037489">
    <property type="entry name" value="UCP037489_NIF3_YqfO"/>
    <property type="match status" value="1"/>
</dbReference>
<evidence type="ECO:0000256" key="3">
    <source>
        <dbReference type="ARBA" id="ARBA00022723"/>
    </source>
</evidence>
<organism evidence="6 7">
    <name type="scientific">Paenibacillus catalpae</name>
    <dbReference type="NCBI Taxonomy" id="1045775"/>
    <lineage>
        <taxon>Bacteria</taxon>
        <taxon>Bacillati</taxon>
        <taxon>Bacillota</taxon>
        <taxon>Bacilli</taxon>
        <taxon>Bacillales</taxon>
        <taxon>Paenibacillaceae</taxon>
        <taxon>Paenibacillus</taxon>
    </lineage>
</organism>
<feature type="binding site" evidence="5">
    <location>
        <position position="105"/>
    </location>
    <ligand>
        <name>a divalent metal cation</name>
        <dbReference type="ChEBI" id="CHEBI:60240"/>
        <label>1</label>
    </ligand>
</feature>
<gene>
    <name evidence="6" type="ORF">SAMN05216378_4713</name>
</gene>
<comment type="similarity">
    <text evidence="1 4">Belongs to the GTP cyclohydrolase I type 2/NIF3 family.</text>
</comment>
<dbReference type="Pfam" id="PF01784">
    <property type="entry name" value="DUF34_NIF3"/>
    <property type="match status" value="1"/>
</dbReference>
<dbReference type="InterPro" id="IPR036069">
    <property type="entry name" value="DUF34/NIF3_sf"/>
</dbReference>
<dbReference type="AlphaFoldDB" id="A0A1I2F8D9"/>
<feature type="binding site" evidence="5">
    <location>
        <position position="336"/>
    </location>
    <ligand>
        <name>a divalent metal cation</name>
        <dbReference type="ChEBI" id="CHEBI:60240"/>
        <label>1</label>
    </ligand>
</feature>
<dbReference type="Gene3D" id="3.30.70.120">
    <property type="match status" value="1"/>
</dbReference>
<dbReference type="GO" id="GO:0005737">
    <property type="term" value="C:cytoplasm"/>
    <property type="evidence" value="ECO:0007669"/>
    <property type="project" value="TreeGrafter"/>
</dbReference>
<dbReference type="OrthoDB" id="9792792at2"/>
<dbReference type="PANTHER" id="PTHR13799">
    <property type="entry name" value="NGG1 INTERACTING FACTOR 3"/>
    <property type="match status" value="1"/>
</dbReference>
<name>A0A1I2F8D9_9BACL</name>
<evidence type="ECO:0000256" key="5">
    <source>
        <dbReference type="PIRSR" id="PIRSR602678-1"/>
    </source>
</evidence>
<feature type="binding site" evidence="5">
    <location>
        <position position="67"/>
    </location>
    <ligand>
        <name>a divalent metal cation</name>
        <dbReference type="ChEBI" id="CHEBI:60240"/>
        <label>1</label>
    </ligand>
</feature>
<proteinExistence type="inferred from homology"/>
<dbReference type="Proteomes" id="UP000198855">
    <property type="component" value="Unassembled WGS sequence"/>
</dbReference>
<dbReference type="STRING" id="1045775.SAMN05216378_4713"/>
<evidence type="ECO:0000256" key="1">
    <source>
        <dbReference type="ARBA" id="ARBA00006964"/>
    </source>
</evidence>
<sequence length="373" mass="41169">MFANGQTVIQIMEQLAPKHYAVENDKIGLQLGTLNKEVRKVVVALDVTDEVVNEAIAAGAELIIAHHAIIYRPLAKLDTATPAGRLYEKLIKNDIAVYISHTNLDVADGGINDWMADLVGIKTEGRQCLEEVHTDKLYKLVVFVPEDHHEKVLQAMFQAGAGHIGDYSHCSFNIEGTGTFLPGEGTNPFIGKPGQLEKAKEVRIETIVPHSVHRKVVQAMLKAHPYEEVAYDLYAVDLKGRSFGLGRSGKLETPVTLGELAEKVKEVFEVPYVRLVGDPNRILKKAAVLGGSGGRYTRHAQFAGADVLITGDVDYHTAHDALADGLSIIDPGHNVEKIMKQRVADWLNQQFLDRKYETKAVYSSINTEPFRFV</sequence>
<dbReference type="InterPro" id="IPR017221">
    <property type="entry name" value="DUF34/NIF3_bac"/>
</dbReference>
<feature type="binding site" evidence="5">
    <location>
        <position position="66"/>
    </location>
    <ligand>
        <name>a divalent metal cation</name>
        <dbReference type="ChEBI" id="CHEBI:60240"/>
        <label>1</label>
    </ligand>
</feature>
<dbReference type="PANTHER" id="PTHR13799:SF14">
    <property type="entry name" value="GTP CYCLOHYDROLASE 1 TYPE 2 HOMOLOG"/>
    <property type="match status" value="1"/>
</dbReference>
<dbReference type="SUPFAM" id="SSF102705">
    <property type="entry name" value="NIF3 (NGG1p interacting factor 3)-like"/>
    <property type="match status" value="1"/>
</dbReference>
<reference evidence="7" key="1">
    <citation type="submission" date="2016-10" db="EMBL/GenBank/DDBJ databases">
        <authorList>
            <person name="Varghese N."/>
            <person name="Submissions S."/>
        </authorList>
    </citation>
    <scope>NUCLEOTIDE SEQUENCE [LARGE SCALE GENOMIC DNA]</scope>
    <source>
        <strain evidence="7">CGMCC 1.10784</strain>
    </source>
</reference>
<accession>A0A1I2F8D9</accession>
<evidence type="ECO:0000256" key="4">
    <source>
        <dbReference type="PIRNR" id="PIRNR037489"/>
    </source>
</evidence>
<keyword evidence="7" id="KW-1185">Reference proteome</keyword>
<dbReference type="InterPro" id="IPR002678">
    <property type="entry name" value="DUF34/NIF3"/>
</dbReference>
<dbReference type="InterPro" id="IPR015867">
    <property type="entry name" value="N-reg_PII/ATP_PRibTrfase_C"/>
</dbReference>
<dbReference type="EMBL" id="FOMT01000005">
    <property type="protein sequence ID" value="SFF00821.1"/>
    <property type="molecule type" value="Genomic_DNA"/>
</dbReference>
<feature type="binding site" evidence="5">
    <location>
        <position position="333"/>
    </location>
    <ligand>
        <name>a divalent metal cation</name>
        <dbReference type="ChEBI" id="CHEBI:60240"/>
        <label>1</label>
    </ligand>
</feature>
<dbReference type="FunFam" id="3.30.70.120:FF:000006">
    <property type="entry name" value="GTP cyclohydrolase 1 type 2 homolog"/>
    <property type="match status" value="1"/>
</dbReference>
<dbReference type="NCBIfam" id="TIGR00486">
    <property type="entry name" value="YbgI_SA1388"/>
    <property type="match status" value="1"/>
</dbReference>